<protein>
    <submittedName>
        <fullName evidence="1">Uncharacterized protein</fullName>
    </submittedName>
</protein>
<reference evidence="1 2" key="1">
    <citation type="journal article" date="2011" name="Stand. Genomic Sci.">
        <title>Complete genome sequence of the hyperthermophilic chemolithoautotroph Pyrolobus fumarii type strain (1A).</title>
        <authorList>
            <person name="Anderson I."/>
            <person name="Goker M."/>
            <person name="Nolan M."/>
            <person name="Lucas S."/>
            <person name="Hammon N."/>
            <person name="Deshpande S."/>
            <person name="Cheng J.F."/>
            <person name="Tapia R."/>
            <person name="Han C."/>
            <person name="Goodwin L."/>
            <person name="Pitluck S."/>
            <person name="Huntemann M."/>
            <person name="Liolios K."/>
            <person name="Ivanova N."/>
            <person name="Pagani I."/>
            <person name="Mavromatis K."/>
            <person name="Ovchinikova G."/>
            <person name="Pati A."/>
            <person name="Chen A."/>
            <person name="Palaniappan K."/>
            <person name="Land M."/>
            <person name="Hauser L."/>
            <person name="Brambilla E.M."/>
            <person name="Huber H."/>
            <person name="Yasawong M."/>
            <person name="Rohde M."/>
            <person name="Spring S."/>
            <person name="Abt B."/>
            <person name="Sikorski J."/>
            <person name="Wirth R."/>
            <person name="Detter J.C."/>
            <person name="Woyke T."/>
            <person name="Bristow J."/>
            <person name="Eisen J.A."/>
            <person name="Markowitz V."/>
            <person name="Hugenholtz P."/>
            <person name="Kyrpides N.C."/>
            <person name="Klenk H.P."/>
            <person name="Lapidus A."/>
        </authorList>
    </citation>
    <scope>NUCLEOTIDE SEQUENCE [LARGE SCALE GENOMIC DNA]</scope>
    <source>
        <strain evidence="2">DSM 11204 / 1A</strain>
    </source>
</reference>
<sequence length="95" mass="10740">MSSCISTEMKYGIEIREDVEYWERIAQSLLVKCGGKVCIRGSSVSFSDVKRFVLYALMRGVEDISQLARLVEESFGVSREDAVRLVLLVLADYEP</sequence>
<dbReference type="HOGENOM" id="CLU_2366324_0_0_2"/>
<dbReference type="GeneID" id="11139478"/>
<accession>G0EEP8</accession>
<evidence type="ECO:0000313" key="1">
    <source>
        <dbReference type="EMBL" id="AEM38870.1"/>
    </source>
</evidence>
<gene>
    <name evidence="1" type="ordered locus">Pyrfu_1002</name>
</gene>
<evidence type="ECO:0000313" key="2">
    <source>
        <dbReference type="Proteomes" id="UP000001037"/>
    </source>
</evidence>
<organism evidence="1 2">
    <name type="scientific">Pyrolobus fumarii (strain DSM 11204 / 1A)</name>
    <dbReference type="NCBI Taxonomy" id="694429"/>
    <lineage>
        <taxon>Archaea</taxon>
        <taxon>Thermoproteota</taxon>
        <taxon>Thermoprotei</taxon>
        <taxon>Desulfurococcales</taxon>
        <taxon>Pyrodictiaceae</taxon>
        <taxon>Pyrolobus</taxon>
    </lineage>
</organism>
<dbReference type="EMBL" id="CP002838">
    <property type="protein sequence ID" value="AEM38870.1"/>
    <property type="molecule type" value="Genomic_DNA"/>
</dbReference>
<dbReference type="RefSeq" id="WP_014026547.1">
    <property type="nucleotide sequence ID" value="NC_015931.1"/>
</dbReference>
<proteinExistence type="predicted"/>
<dbReference type="InParanoid" id="G0EEP8"/>
<dbReference type="Proteomes" id="UP000001037">
    <property type="component" value="Chromosome"/>
</dbReference>
<dbReference type="KEGG" id="pfm:Pyrfu_1002"/>
<name>G0EEP8_PYRF1</name>
<keyword evidence="2" id="KW-1185">Reference proteome</keyword>
<dbReference type="AlphaFoldDB" id="G0EEP8"/>